<dbReference type="RefSeq" id="WP_088002440.1">
    <property type="nucleotide sequence ID" value="NZ_BMHB01000001.1"/>
</dbReference>
<keyword evidence="5" id="KW-0808">Transferase</keyword>
<keyword evidence="2" id="KW-0320">Glycogen biosynthesis</keyword>
<dbReference type="GO" id="GO:0005978">
    <property type="term" value="P:glycogen biosynthetic process"/>
    <property type="evidence" value="ECO:0007669"/>
    <property type="project" value="UniProtKB-KW"/>
</dbReference>
<gene>
    <name evidence="5" type="primary">glgD</name>
    <name evidence="5" type="ORF">GCM10007380_00050</name>
</gene>
<keyword evidence="5" id="KW-0548">Nucleotidyltransferase</keyword>
<evidence type="ECO:0000256" key="2">
    <source>
        <dbReference type="ARBA" id="ARBA00023056"/>
    </source>
</evidence>
<name>A0A8J3EW99_9BACI</name>
<dbReference type="InterPro" id="IPR011831">
    <property type="entry name" value="ADP-Glc_PPase"/>
</dbReference>
<dbReference type="Gene3D" id="3.90.550.10">
    <property type="entry name" value="Spore Coat Polysaccharide Biosynthesis Protein SpsA, Chain A"/>
    <property type="match status" value="1"/>
</dbReference>
<proteinExistence type="inferred from homology"/>
<organism evidence="5 6">
    <name type="scientific">Gottfriedia solisilvae</name>
    <dbReference type="NCBI Taxonomy" id="1516104"/>
    <lineage>
        <taxon>Bacteria</taxon>
        <taxon>Bacillati</taxon>
        <taxon>Bacillota</taxon>
        <taxon>Bacilli</taxon>
        <taxon>Bacillales</taxon>
        <taxon>Bacillaceae</taxon>
        <taxon>Gottfriedia</taxon>
    </lineage>
</organism>
<dbReference type="Pfam" id="PF24894">
    <property type="entry name" value="Hexapep_GlmU"/>
    <property type="match status" value="1"/>
</dbReference>
<evidence type="ECO:0000256" key="1">
    <source>
        <dbReference type="ARBA" id="ARBA00010443"/>
    </source>
</evidence>
<dbReference type="EMBL" id="BMHB01000001">
    <property type="protein sequence ID" value="GGI09891.1"/>
    <property type="molecule type" value="Genomic_DNA"/>
</dbReference>
<dbReference type="SUPFAM" id="SSF53448">
    <property type="entry name" value="Nucleotide-diphospho-sugar transferases"/>
    <property type="match status" value="1"/>
</dbReference>
<dbReference type="SUPFAM" id="SSF51161">
    <property type="entry name" value="Trimeric LpxA-like enzymes"/>
    <property type="match status" value="1"/>
</dbReference>
<dbReference type="AlphaFoldDB" id="A0A8J3EW99"/>
<evidence type="ECO:0000259" key="4">
    <source>
        <dbReference type="Pfam" id="PF24894"/>
    </source>
</evidence>
<keyword evidence="6" id="KW-1185">Reference proteome</keyword>
<dbReference type="InterPro" id="IPR011004">
    <property type="entry name" value="Trimer_LpxA-like_sf"/>
</dbReference>
<evidence type="ECO:0000259" key="3">
    <source>
        <dbReference type="Pfam" id="PF00483"/>
    </source>
</evidence>
<dbReference type="GO" id="GO:0008878">
    <property type="term" value="F:glucose-1-phosphate adenylyltransferase activity"/>
    <property type="evidence" value="ECO:0007669"/>
    <property type="project" value="InterPro"/>
</dbReference>
<evidence type="ECO:0000313" key="5">
    <source>
        <dbReference type="EMBL" id="GGI09891.1"/>
    </source>
</evidence>
<dbReference type="CDD" id="cd04651">
    <property type="entry name" value="LbH_G1P_AT_C"/>
    <property type="match status" value="1"/>
</dbReference>
<comment type="similarity">
    <text evidence="1">Belongs to the bacterial/plant glucose-1-phosphate adenylyltransferase family.</text>
</comment>
<feature type="domain" description="Glucose-1-phosphate adenylyltransferase/Bifunctional protein GlmU-like C-terminal hexapeptide" evidence="4">
    <location>
        <begin position="246"/>
        <end position="316"/>
    </location>
</feature>
<dbReference type="Proteomes" id="UP000626244">
    <property type="component" value="Unassembled WGS sequence"/>
</dbReference>
<dbReference type="Gene3D" id="2.160.10.10">
    <property type="entry name" value="Hexapeptide repeat proteins"/>
    <property type="match status" value="1"/>
</dbReference>
<dbReference type="OrthoDB" id="9801810at2"/>
<dbReference type="PANTHER" id="PTHR43523">
    <property type="entry name" value="GLUCOSE-1-PHOSPHATE ADENYLYLTRANSFERASE-RELATED"/>
    <property type="match status" value="1"/>
</dbReference>
<comment type="caution">
    <text evidence="5">The sequence shown here is derived from an EMBL/GenBank/DDBJ whole genome shotgun (WGS) entry which is preliminary data.</text>
</comment>
<reference evidence="6" key="1">
    <citation type="journal article" date="2019" name="Int. J. Syst. Evol. Microbiol.">
        <title>The Global Catalogue of Microorganisms (GCM) 10K type strain sequencing project: providing services to taxonomists for standard genome sequencing and annotation.</title>
        <authorList>
            <consortium name="The Broad Institute Genomics Platform"/>
            <consortium name="The Broad Institute Genome Sequencing Center for Infectious Disease"/>
            <person name="Wu L."/>
            <person name="Ma J."/>
        </authorList>
    </citation>
    <scope>NUCLEOTIDE SEQUENCE [LARGE SCALE GENOMIC DNA]</scope>
    <source>
        <strain evidence="6">CGMCC 1.14993</strain>
    </source>
</reference>
<accession>A0A8J3EW99</accession>
<protein>
    <submittedName>
        <fullName evidence="5">Glucose-1-phosphate adenylyltransferase</fullName>
    </submittedName>
</protein>
<dbReference type="InterPro" id="IPR005835">
    <property type="entry name" value="NTP_transferase_dom"/>
</dbReference>
<dbReference type="Pfam" id="PF00483">
    <property type="entry name" value="NTP_transferase"/>
    <property type="match status" value="1"/>
</dbReference>
<dbReference type="PANTHER" id="PTHR43523:SF6">
    <property type="entry name" value="GLYCOGEN BIOSYNTHESIS PROTEIN GLGD"/>
    <property type="match status" value="1"/>
</dbReference>
<evidence type="ECO:0000313" key="6">
    <source>
        <dbReference type="Proteomes" id="UP000626244"/>
    </source>
</evidence>
<dbReference type="InterPro" id="IPR029044">
    <property type="entry name" value="Nucleotide-diphossugar_trans"/>
</dbReference>
<dbReference type="InterPro" id="IPR056818">
    <property type="entry name" value="GlmU/GlgC-like_hexapep"/>
</dbReference>
<sequence>MKQTMLGIIEASTHFESLKPLTKHRPLATLPYAGRYRLIDFMLSNMVNSGITSVAVFPDQPYRSIIDHLGSGKHWDLNRKHDGLFIFTPEPTDGAFGTFDFIEKHIQFLQRSTQKYVVVANTYTICSVDFRPILKRHIDTDAAITELTQFGKSLNIYFLEKDLLLKLFENFHEKGYETIMDVVRDKNNGVMLSGYEIPQQVAIIQTIEDYFENSMKLLNPEVWNQLFLKSYPVFTKVKDEPPTKYSKEAVVKNSIVANGCVIEGTVENSIISRAVKIGKNTIIRNCVVMQKSIIGDNCILDGVILDKDVRIEEGVEMKGSLNEPIVLQKGSVQGALIQW</sequence>
<feature type="domain" description="Nucleotidyl transferase" evidence="3">
    <location>
        <begin position="18"/>
        <end position="148"/>
    </location>
</feature>
<dbReference type="CDD" id="cd02508">
    <property type="entry name" value="ADP_Glucose_PP"/>
    <property type="match status" value="1"/>
</dbReference>